<feature type="transmembrane region" description="Helical" evidence="1">
    <location>
        <begin position="125"/>
        <end position="148"/>
    </location>
</feature>
<organism evidence="2 3">
    <name type="scientific">Calothrix parietina FACHB-288</name>
    <dbReference type="NCBI Taxonomy" id="2692896"/>
    <lineage>
        <taxon>Bacteria</taxon>
        <taxon>Bacillati</taxon>
        <taxon>Cyanobacteriota</taxon>
        <taxon>Cyanophyceae</taxon>
        <taxon>Nostocales</taxon>
        <taxon>Calotrichaceae</taxon>
        <taxon>Calothrix</taxon>
    </lineage>
</organism>
<feature type="transmembrane region" description="Helical" evidence="1">
    <location>
        <begin position="6"/>
        <end position="29"/>
    </location>
</feature>
<comment type="caution">
    <text evidence="2">The sequence shown here is derived from an EMBL/GenBank/DDBJ whole genome shotgun (WGS) entry which is preliminary data.</text>
</comment>
<proteinExistence type="predicted"/>
<evidence type="ECO:0000313" key="3">
    <source>
        <dbReference type="Proteomes" id="UP000658514"/>
    </source>
</evidence>
<accession>A0ABR8AQQ6</accession>
<sequence>MWVSAIVAYLHYLSFILCFGALVLEAFTLNKDLSLKEAWKIVIADAIYGISAIVVLITGILRVVYFGKGTDYYLHNPVFYVKVAAFIVVGCLSIYPTVSFLGWLKSLLRGEVPKLELANLNRIILLIRAELVGFILIPLLAAIVARVIGINFA</sequence>
<feature type="transmembrane region" description="Helical" evidence="1">
    <location>
        <begin position="79"/>
        <end position="104"/>
    </location>
</feature>
<keyword evidence="1" id="KW-1133">Transmembrane helix</keyword>
<keyword evidence="1" id="KW-0472">Membrane</keyword>
<evidence type="ECO:0000256" key="1">
    <source>
        <dbReference type="SAM" id="Phobius"/>
    </source>
</evidence>
<dbReference type="InterPro" id="IPR018706">
    <property type="entry name" value="DUF2214_membrane"/>
</dbReference>
<gene>
    <name evidence="2" type="ORF">H6G24_36675</name>
</gene>
<feature type="transmembrane region" description="Helical" evidence="1">
    <location>
        <begin position="41"/>
        <end position="67"/>
    </location>
</feature>
<evidence type="ECO:0000313" key="2">
    <source>
        <dbReference type="EMBL" id="MBD2200917.1"/>
    </source>
</evidence>
<keyword evidence="1" id="KW-0812">Transmembrane</keyword>
<name>A0ABR8AQQ6_9CYAN</name>
<dbReference type="EMBL" id="JACJQH010000133">
    <property type="protein sequence ID" value="MBD2200917.1"/>
    <property type="molecule type" value="Genomic_DNA"/>
</dbReference>
<reference evidence="2 3" key="1">
    <citation type="journal article" date="2020" name="ISME J.">
        <title>Comparative genomics reveals insights into cyanobacterial evolution and habitat adaptation.</title>
        <authorList>
            <person name="Chen M.Y."/>
            <person name="Teng W.K."/>
            <person name="Zhao L."/>
            <person name="Hu C.X."/>
            <person name="Zhou Y.K."/>
            <person name="Han B.P."/>
            <person name="Song L.R."/>
            <person name="Shu W.S."/>
        </authorList>
    </citation>
    <scope>NUCLEOTIDE SEQUENCE [LARGE SCALE GENOMIC DNA]</scope>
    <source>
        <strain evidence="2 3">FACHB-288</strain>
    </source>
</reference>
<keyword evidence="3" id="KW-1185">Reference proteome</keyword>
<dbReference type="Pfam" id="PF09980">
    <property type="entry name" value="DUF2214"/>
    <property type="match status" value="1"/>
</dbReference>
<protein>
    <submittedName>
        <fullName evidence="2">DUF2214 family protein</fullName>
    </submittedName>
</protein>
<dbReference type="Proteomes" id="UP000658514">
    <property type="component" value="Unassembled WGS sequence"/>
</dbReference>